<dbReference type="AlphaFoldDB" id="A0A0H5QBL2"/>
<organism evidence="2 3">
    <name type="scientific">Neisseria meningitidis serogroup B</name>
    <dbReference type="NCBI Taxonomy" id="491"/>
    <lineage>
        <taxon>Bacteria</taxon>
        <taxon>Pseudomonadati</taxon>
        <taxon>Pseudomonadota</taxon>
        <taxon>Betaproteobacteria</taxon>
        <taxon>Neisseriales</taxon>
        <taxon>Neisseriaceae</taxon>
        <taxon>Neisseria</taxon>
    </lineage>
</organism>
<evidence type="ECO:0000259" key="1">
    <source>
        <dbReference type="Pfam" id="PF08241"/>
    </source>
</evidence>
<dbReference type="GO" id="GO:0032259">
    <property type="term" value="P:methylation"/>
    <property type="evidence" value="ECO:0007669"/>
    <property type="project" value="UniProtKB-KW"/>
</dbReference>
<dbReference type="InterPro" id="IPR029063">
    <property type="entry name" value="SAM-dependent_MTases_sf"/>
</dbReference>
<accession>A0A0H5QBL2</accession>
<feature type="domain" description="Methyltransferase type 11" evidence="1">
    <location>
        <begin position="58"/>
        <end position="103"/>
    </location>
</feature>
<keyword evidence="2" id="KW-0489">Methyltransferase</keyword>
<dbReference type="EC" id="2.1.1.-" evidence="2"/>
<protein>
    <submittedName>
        <fullName evidence="2">FIG005121: SAM-dependent methyltransferase</fullName>
        <ecNumber evidence="2">2.1.1.-</ecNumber>
    </submittedName>
</protein>
<dbReference type="Pfam" id="PF08241">
    <property type="entry name" value="Methyltransf_11"/>
    <property type="match status" value="1"/>
</dbReference>
<dbReference type="EMBL" id="CVTF01000010">
    <property type="protein sequence ID" value="CRY98675.1"/>
    <property type="molecule type" value="Genomic_DNA"/>
</dbReference>
<sequence>MDSWFEDTAMGRYVAKLEQDFFGRYLDSYRFSGMCAVQVGGPWLSLSEDVVCVPRDMSMSAENMALADVSADMLLFPHTLEGGVPSQILSEAHRILKPSGRLMLTGFNPYSLWGFSRWFDGERLPEKRFCLPLPELKRRLADVGFDIEFGKFMVYLPPVSSLGQIRFWRFMEKAGDRWWPQCAAVYGLVLVKRAAGVTPLPAWDGYLGGKALAAGAARVAD</sequence>
<reference evidence="2 3" key="1">
    <citation type="submission" date="2014-11" db="EMBL/GenBank/DDBJ databases">
        <authorList>
            <person name="Diene M.Seydina."/>
        </authorList>
    </citation>
    <scope>NUCLEOTIDE SEQUENCE [LARGE SCALE GENOMIC DNA]</scope>
    <source>
        <strain evidence="2 3">Neisseria meningitidis CHUV</strain>
    </source>
</reference>
<dbReference type="Proteomes" id="UP000182715">
    <property type="component" value="Unassembled WGS sequence"/>
</dbReference>
<evidence type="ECO:0000313" key="3">
    <source>
        <dbReference type="Proteomes" id="UP000182715"/>
    </source>
</evidence>
<proteinExistence type="predicted"/>
<keyword evidence="2" id="KW-0808">Transferase</keyword>
<dbReference type="GO" id="GO:0008757">
    <property type="term" value="F:S-adenosylmethionine-dependent methyltransferase activity"/>
    <property type="evidence" value="ECO:0007669"/>
    <property type="project" value="InterPro"/>
</dbReference>
<name>A0A0H5QBL2_NEIMI</name>
<evidence type="ECO:0000313" key="2">
    <source>
        <dbReference type="EMBL" id="CRY98675.1"/>
    </source>
</evidence>
<dbReference type="Gene3D" id="3.40.50.150">
    <property type="entry name" value="Vaccinia Virus protein VP39"/>
    <property type="match status" value="1"/>
</dbReference>
<dbReference type="SUPFAM" id="SSF53335">
    <property type="entry name" value="S-adenosyl-L-methionine-dependent methyltransferases"/>
    <property type="match status" value="1"/>
</dbReference>
<dbReference type="InterPro" id="IPR013216">
    <property type="entry name" value="Methyltransf_11"/>
</dbReference>